<feature type="transmembrane region" description="Helical" evidence="2">
    <location>
        <begin position="298"/>
        <end position="317"/>
    </location>
</feature>
<evidence type="ECO:0000313" key="3">
    <source>
        <dbReference type="EMBL" id="KDN44063.1"/>
    </source>
</evidence>
<dbReference type="RefSeq" id="XP_013242601.1">
    <property type="nucleotide sequence ID" value="XM_013387147.1"/>
</dbReference>
<protein>
    <submittedName>
        <fullName evidence="3">Uncharacterized protein</fullName>
    </submittedName>
</protein>
<evidence type="ECO:0000313" key="4">
    <source>
        <dbReference type="Proteomes" id="UP000027361"/>
    </source>
</evidence>
<keyword evidence="2" id="KW-0472">Membrane</keyword>
<dbReference type="InParanoid" id="A0A066VUV5"/>
<feature type="transmembrane region" description="Helical" evidence="2">
    <location>
        <begin position="138"/>
        <end position="157"/>
    </location>
</feature>
<dbReference type="STRING" id="1037660.A0A066VUV5"/>
<dbReference type="Pfam" id="PF10329">
    <property type="entry name" value="DUF2417"/>
    <property type="match status" value="1"/>
</dbReference>
<gene>
    <name evidence="3" type="ORF">K437DRAFT_274684</name>
</gene>
<dbReference type="OrthoDB" id="164921at2759"/>
<dbReference type="AlphaFoldDB" id="A0A066VUV5"/>
<feature type="transmembrane region" description="Helical" evidence="2">
    <location>
        <begin position="196"/>
        <end position="215"/>
    </location>
</feature>
<dbReference type="InterPro" id="IPR019431">
    <property type="entry name" value="DUF2417"/>
</dbReference>
<dbReference type="SUPFAM" id="SSF53474">
    <property type="entry name" value="alpha/beta-Hydrolases"/>
    <property type="match status" value="1"/>
</dbReference>
<keyword evidence="2" id="KW-1133">Transmembrane helix</keyword>
<reference evidence="3 4" key="1">
    <citation type="submission" date="2014-05" db="EMBL/GenBank/DDBJ databases">
        <title>Draft genome sequence of a rare smut relative, Tilletiaria anomala UBC 951.</title>
        <authorList>
            <consortium name="DOE Joint Genome Institute"/>
            <person name="Toome M."/>
            <person name="Kuo A."/>
            <person name="Henrissat B."/>
            <person name="Lipzen A."/>
            <person name="Tritt A."/>
            <person name="Yoshinaga Y."/>
            <person name="Zane M."/>
            <person name="Barry K."/>
            <person name="Grigoriev I.V."/>
            <person name="Spatafora J.W."/>
            <person name="Aimea M.C."/>
        </authorList>
    </citation>
    <scope>NUCLEOTIDE SEQUENCE [LARGE SCALE GENOMIC DNA]</scope>
    <source>
        <strain evidence="3 4">UBC 951</strain>
    </source>
</reference>
<keyword evidence="2" id="KW-0812">Transmembrane</keyword>
<dbReference type="Proteomes" id="UP000027361">
    <property type="component" value="Unassembled WGS sequence"/>
</dbReference>
<feature type="compositionally biased region" description="Basic and acidic residues" evidence="1">
    <location>
        <begin position="9"/>
        <end position="19"/>
    </location>
</feature>
<dbReference type="InterPro" id="IPR029058">
    <property type="entry name" value="AB_hydrolase_fold"/>
</dbReference>
<comment type="caution">
    <text evidence="3">The sequence shown here is derived from an EMBL/GenBank/DDBJ whole genome shotgun (WGS) entry which is preliminary data.</text>
</comment>
<name>A0A066VUV5_TILAU</name>
<proteinExistence type="predicted"/>
<feature type="transmembrane region" description="Helical" evidence="2">
    <location>
        <begin position="95"/>
        <end position="118"/>
    </location>
</feature>
<dbReference type="EMBL" id="JMSN01000055">
    <property type="protein sequence ID" value="KDN44063.1"/>
    <property type="molecule type" value="Genomic_DNA"/>
</dbReference>
<keyword evidence="4" id="KW-1185">Reference proteome</keyword>
<feature type="transmembrane region" description="Helical" evidence="2">
    <location>
        <begin position="169"/>
        <end position="190"/>
    </location>
</feature>
<feature type="compositionally biased region" description="Polar residues" evidence="1">
    <location>
        <begin position="381"/>
        <end position="391"/>
    </location>
</feature>
<organism evidence="3 4">
    <name type="scientific">Tilletiaria anomala (strain ATCC 24038 / CBS 436.72 / UBC 951)</name>
    <dbReference type="NCBI Taxonomy" id="1037660"/>
    <lineage>
        <taxon>Eukaryota</taxon>
        <taxon>Fungi</taxon>
        <taxon>Dikarya</taxon>
        <taxon>Basidiomycota</taxon>
        <taxon>Ustilaginomycotina</taxon>
        <taxon>Exobasidiomycetes</taxon>
        <taxon>Georgefischeriales</taxon>
        <taxon>Tilletiariaceae</taxon>
        <taxon>Tilletiaria</taxon>
    </lineage>
</organism>
<dbReference type="GeneID" id="25266557"/>
<dbReference type="Gene3D" id="3.40.50.1820">
    <property type="entry name" value="alpha/beta hydrolase"/>
    <property type="match status" value="1"/>
</dbReference>
<evidence type="ECO:0000256" key="2">
    <source>
        <dbReference type="SAM" id="Phobius"/>
    </source>
</evidence>
<sequence>MLPPDTDPDPSRAEERPSAEAEESVQASPSQPDAQRLESYGSMDFSIQSLLSGGGHLQTFRKRSVWSRRNGDGYGHRREIYEEDGLQESPFDVAVVHFTFLIGTALLLVTALASMLLMLNVVIPIPTLLPPHRSPSLLSFWLFLVSLLILLPSLFAFELHPQLHNITSALHTTNAFFLLILLTLICALQVYREGELALALPAAALAWISCAWAWAAGRICEHVRKEYRTSRPPRAFHEQEDGLQLPSGASLNPAHSRDGVPHVSIDAEREPLLGTPYIATFALPEVPFKSKIHTSLRLFLITILTTSVTAVLLMLLFDVALTGADSGFAPAEDLGTRVWIDLRAAKRQAHGEQVHGIASVGKRTSIKDFRVHIKCESSSDSTYHGQRTWQATAKKPPPKHPHPPNLRPTALVMTERGVSGVPGGAWLRALVAHARNEDSKDGDDGHLSLDSVCFWDRLGYGFSDYVEGGSADIRLHTEVLKRALEGMGAWTLPPSQQDGSAATNATLAEERYFGGPFMLVSTGYGSLFARHFAAAYPDMIQSLIYIDAETPTSWYTERVAQHSGLRAGYQAPGHRYVGLLLKDIVPALLSPLGITHLLGLLAGRGPADRILSPHYRGGSAADDLGGGGFRILGAGGSSTKLLTTSLQERLDANRGTSSRNYKTLVSTAVSDVHANQLAQKPTAVLSSFWKMHRDVEGWGDEQRLTLVKPALEQGGLVGWWRVGSRMAAPGVGGSDRGGAQGICEEPQGNIFCAEAVRKVLAAADLEEQRGRQNSSVTVSAAISKEYNWQQAMDALTFDV</sequence>
<evidence type="ECO:0000256" key="1">
    <source>
        <dbReference type="SAM" id="MobiDB-lite"/>
    </source>
</evidence>
<accession>A0A066VUV5</accession>
<dbReference type="HOGENOM" id="CLU_411147_0_0_1"/>
<feature type="region of interest" description="Disordered" evidence="1">
    <location>
        <begin position="1"/>
        <end position="36"/>
    </location>
</feature>
<feature type="region of interest" description="Disordered" evidence="1">
    <location>
        <begin position="381"/>
        <end position="404"/>
    </location>
</feature>